<evidence type="ECO:0000313" key="2">
    <source>
        <dbReference type="Proteomes" id="UP000000752"/>
    </source>
</evidence>
<dbReference type="PIR" id="H71127">
    <property type="entry name" value="H71127"/>
</dbReference>
<reference evidence="1 2" key="1">
    <citation type="journal article" date="1998" name="DNA Res.">
        <title>Complete sequence and gene organization of the genome of a hyper-thermophilic archaebacterium, Pyrococcus horikoshii OT3.</title>
        <authorList>
            <person name="Kawarabayasi Y."/>
            <person name="Sawada M."/>
            <person name="Horikawa H."/>
            <person name="Haikawa Y."/>
            <person name="Hino Y."/>
            <person name="Yamamoto S."/>
            <person name="Sekine M."/>
            <person name="Baba S."/>
            <person name="Kosugi H."/>
            <person name="Hosoyama A."/>
            <person name="Nagai Y."/>
            <person name="Sakai M."/>
            <person name="Ogura K."/>
            <person name="Otuka R."/>
            <person name="Nakazawa H."/>
            <person name="Takamiya M."/>
            <person name="Ohfuku Y."/>
            <person name="Funahashi T."/>
            <person name="Tanaka T."/>
            <person name="Kudoh Y."/>
            <person name="Yamazaki J."/>
            <person name="Kushida N."/>
            <person name="Oguchi A."/>
            <person name="Aoki K."/>
            <person name="Nakamura Y."/>
            <person name="Robb T.F."/>
            <person name="Horikoshi K."/>
            <person name="Masuchi Y."/>
            <person name="Shizuya H."/>
            <person name="Kikuchi H."/>
        </authorList>
    </citation>
    <scope>NUCLEOTIDE SEQUENCE [LARGE SCALE GENOMIC DNA]</scope>
    <source>
        <strain evidence="2">ATCC 700860 / DSM 12428 / JCM 9974 / NBRC 100139 / OT-3</strain>
    </source>
</reference>
<evidence type="ECO:0000313" key="1">
    <source>
        <dbReference type="EMBL" id="BAA29882.1"/>
    </source>
</evidence>
<accession>O58519</accession>
<dbReference type="KEGG" id="pho:PH0789"/>
<dbReference type="AlphaFoldDB" id="O58519"/>
<name>O58519_PYRHO</name>
<dbReference type="EnsemblBacteria" id="BAA29882">
    <property type="protein sequence ID" value="BAA29882"/>
    <property type="gene ID" value="BAA29882"/>
</dbReference>
<dbReference type="EMBL" id="BA000001">
    <property type="protein sequence ID" value="BAA29882.1"/>
    <property type="molecule type" value="Genomic_DNA"/>
</dbReference>
<protein>
    <submittedName>
        <fullName evidence="1">Uncharacterized protein</fullName>
    </submittedName>
</protein>
<organism evidence="1 2">
    <name type="scientific">Pyrococcus horikoshii (strain ATCC 700860 / DSM 12428 / JCM 9974 / NBRC 100139 / OT-3)</name>
    <dbReference type="NCBI Taxonomy" id="70601"/>
    <lineage>
        <taxon>Archaea</taxon>
        <taxon>Methanobacteriati</taxon>
        <taxon>Methanobacteriota</taxon>
        <taxon>Thermococci</taxon>
        <taxon>Thermococcales</taxon>
        <taxon>Thermococcaceae</taxon>
        <taxon>Pyrococcus</taxon>
    </lineage>
</organism>
<keyword evidence="2" id="KW-1185">Reference proteome</keyword>
<gene>
    <name evidence="1" type="ordered locus">PH0789</name>
</gene>
<sequence>MNFLVVSFFLSFLQKLNRKSPTGPLISMYSGGKDYPFFFKVLVKYRNVYTSGFIDYIEICPLLISLGRWVISDPYPLSVHFLYQTVLPNNLSLVPQSLKALLRELQ</sequence>
<dbReference type="Proteomes" id="UP000000752">
    <property type="component" value="Chromosome"/>
</dbReference>
<proteinExistence type="predicted"/>